<name>A0A2W7NM39_9RHOB</name>
<organism evidence="1 2">
    <name type="scientific">Palleronia aestuarii</name>
    <dbReference type="NCBI Taxonomy" id="568105"/>
    <lineage>
        <taxon>Bacteria</taxon>
        <taxon>Pseudomonadati</taxon>
        <taxon>Pseudomonadota</taxon>
        <taxon>Alphaproteobacteria</taxon>
        <taxon>Rhodobacterales</taxon>
        <taxon>Roseobacteraceae</taxon>
        <taxon>Palleronia</taxon>
    </lineage>
</organism>
<dbReference type="EMBL" id="QKZL01000004">
    <property type="protein sequence ID" value="PZX17714.1"/>
    <property type="molecule type" value="Genomic_DNA"/>
</dbReference>
<keyword evidence="2" id="KW-1185">Reference proteome</keyword>
<dbReference type="Gene3D" id="1.10.3230.30">
    <property type="entry name" value="Phage gp6-like head-tail connector protein"/>
    <property type="match status" value="1"/>
</dbReference>
<accession>A0A2W7NM39</accession>
<evidence type="ECO:0000313" key="2">
    <source>
        <dbReference type="Proteomes" id="UP000248916"/>
    </source>
</evidence>
<dbReference type="AlphaFoldDB" id="A0A2W7NM39"/>
<dbReference type="InterPro" id="IPR011738">
    <property type="entry name" value="Phage_CHP"/>
</dbReference>
<sequence>MFLVEQTGIPASELPLPQFRTHLRLGSGFSDDTIQNAVLESALRAAMTQIEGQCAKAILIRNFLWTLGAWRDLSRQTLPRAPVIDVNELAIVNLDGTREVIAPNRYTLVRDTHRPAIVARGFMLPQIPIGGHAEIGFRAGYGANWREVPSDLGLAVLSLAAAQYEDRVASGALPPGVSAILSTYRQPRMFGGF</sequence>
<dbReference type="RefSeq" id="WP_111536601.1">
    <property type="nucleotide sequence ID" value="NZ_QKZL01000004.1"/>
</dbReference>
<proteinExistence type="predicted"/>
<reference evidence="1 2" key="1">
    <citation type="submission" date="2018-06" db="EMBL/GenBank/DDBJ databases">
        <title>Genomic Encyclopedia of Archaeal and Bacterial Type Strains, Phase II (KMG-II): from individual species to whole genera.</title>
        <authorList>
            <person name="Goeker M."/>
        </authorList>
    </citation>
    <scope>NUCLEOTIDE SEQUENCE [LARGE SCALE GENOMIC DNA]</scope>
    <source>
        <strain evidence="1 2">DSM 22009</strain>
    </source>
</reference>
<dbReference type="CDD" id="cd08054">
    <property type="entry name" value="gp6"/>
    <property type="match status" value="1"/>
</dbReference>
<comment type="caution">
    <text evidence="1">The sequence shown here is derived from an EMBL/GenBank/DDBJ whole genome shotgun (WGS) entry which is preliminary data.</text>
</comment>
<dbReference type="OrthoDB" id="8478788at2"/>
<gene>
    <name evidence="1" type="ORF">LX81_01441</name>
</gene>
<evidence type="ECO:0000313" key="1">
    <source>
        <dbReference type="EMBL" id="PZX17714.1"/>
    </source>
</evidence>
<protein>
    <submittedName>
        <fullName evidence="1">Putative phiE125 gp8 family phage protein</fullName>
    </submittedName>
</protein>
<dbReference type="Proteomes" id="UP000248916">
    <property type="component" value="Unassembled WGS sequence"/>
</dbReference>
<dbReference type="NCBIfam" id="TIGR02215">
    <property type="entry name" value="phage_chp_gp8"/>
    <property type="match status" value="1"/>
</dbReference>